<proteinExistence type="predicted"/>
<comment type="caution">
    <text evidence="2">The sequence shown here is derived from an EMBL/GenBank/DDBJ whole genome shotgun (WGS) entry which is preliminary data.</text>
</comment>
<dbReference type="PANTHER" id="PTHR13177:SF4">
    <property type="entry name" value="GEO09647P1"/>
    <property type="match status" value="1"/>
</dbReference>
<dbReference type="Pfam" id="PF15228">
    <property type="entry name" value="DAP"/>
    <property type="match status" value="1"/>
</dbReference>
<feature type="compositionally biased region" description="Basic and acidic residues" evidence="1">
    <location>
        <begin position="74"/>
        <end position="99"/>
    </location>
</feature>
<organism evidence="2 3">
    <name type="scientific">Tegillarca granosa</name>
    <name type="common">Malaysian cockle</name>
    <name type="synonym">Anadara granosa</name>
    <dbReference type="NCBI Taxonomy" id="220873"/>
    <lineage>
        <taxon>Eukaryota</taxon>
        <taxon>Metazoa</taxon>
        <taxon>Spiralia</taxon>
        <taxon>Lophotrochozoa</taxon>
        <taxon>Mollusca</taxon>
        <taxon>Bivalvia</taxon>
        <taxon>Autobranchia</taxon>
        <taxon>Pteriomorphia</taxon>
        <taxon>Arcoida</taxon>
        <taxon>Arcoidea</taxon>
        <taxon>Arcidae</taxon>
        <taxon>Tegillarca</taxon>
    </lineage>
</organism>
<feature type="compositionally biased region" description="Basic and acidic residues" evidence="1">
    <location>
        <begin position="35"/>
        <end position="46"/>
    </location>
</feature>
<name>A0ABQ9FUU6_TEGGR</name>
<keyword evidence="3" id="KW-1185">Reference proteome</keyword>
<dbReference type="EMBL" id="JARBDR010000141">
    <property type="protein sequence ID" value="KAJ8320537.1"/>
    <property type="molecule type" value="Genomic_DNA"/>
</dbReference>
<dbReference type="PANTHER" id="PTHR13177">
    <property type="entry name" value="DEATH-ASSOCIATED PROTEIN 1"/>
    <property type="match status" value="1"/>
</dbReference>
<protein>
    <recommendedName>
        <fullName evidence="4">Death-associated protein 1</fullName>
    </recommendedName>
</protein>
<accession>A0ABQ9FUU6</accession>
<sequence length="112" mass="12365">MNMSSTQPEQEDPELKAGHAPAVKAGGMRIVQHKHGNEPKPEQPTKEDEEEFGTSPPKADTHHSSVLVSGAQTKGDKDFTPEAIKQFHEKPLPKNDCRPVNKPHNIHQPGKH</sequence>
<evidence type="ECO:0008006" key="4">
    <source>
        <dbReference type="Google" id="ProtNLM"/>
    </source>
</evidence>
<dbReference type="Proteomes" id="UP001217089">
    <property type="component" value="Unassembled WGS sequence"/>
</dbReference>
<reference evidence="2 3" key="1">
    <citation type="submission" date="2022-12" db="EMBL/GenBank/DDBJ databases">
        <title>Chromosome-level genome of Tegillarca granosa.</title>
        <authorList>
            <person name="Kim J."/>
        </authorList>
    </citation>
    <scope>NUCLEOTIDE SEQUENCE [LARGE SCALE GENOMIC DNA]</scope>
    <source>
        <strain evidence="2">Teg-2019</strain>
        <tissue evidence="2">Adductor muscle</tissue>
    </source>
</reference>
<evidence type="ECO:0000256" key="1">
    <source>
        <dbReference type="SAM" id="MobiDB-lite"/>
    </source>
</evidence>
<evidence type="ECO:0000313" key="3">
    <source>
        <dbReference type="Proteomes" id="UP001217089"/>
    </source>
</evidence>
<dbReference type="InterPro" id="IPR024130">
    <property type="entry name" value="DAP1/DAPL1"/>
</dbReference>
<evidence type="ECO:0000313" key="2">
    <source>
        <dbReference type="EMBL" id="KAJ8320537.1"/>
    </source>
</evidence>
<gene>
    <name evidence="2" type="ORF">KUTeg_002124</name>
</gene>
<feature type="region of interest" description="Disordered" evidence="1">
    <location>
        <begin position="1"/>
        <end position="112"/>
    </location>
</feature>